<sequence length="120" mass="13174">MAEALINQFRSDHYHAVSAGSSPTGFVHPKAVETLQRHGIEAGHYESKSWDVFAGQSFDYVITVCDAAANEICPVFPGAYVKLHWSLVDPARILGAEADVNAAFEAAYMILKEKIQETFT</sequence>
<dbReference type="InterPro" id="IPR023485">
    <property type="entry name" value="Ptyr_pPase"/>
</dbReference>
<dbReference type="PANTHER" id="PTHR43428">
    <property type="entry name" value="ARSENATE REDUCTASE"/>
    <property type="match status" value="1"/>
</dbReference>
<dbReference type="SMART" id="SM00226">
    <property type="entry name" value="LMWPc"/>
    <property type="match status" value="1"/>
</dbReference>
<proteinExistence type="predicted"/>
<dbReference type="Proteomes" id="UP000009145">
    <property type="component" value="Chromosome"/>
</dbReference>
<dbReference type="CDD" id="cd16345">
    <property type="entry name" value="LMWP_ArsC"/>
    <property type="match status" value="1"/>
</dbReference>
<protein>
    <submittedName>
        <fullName evidence="3">Arsenate reductase</fullName>
        <ecNumber evidence="3">1.20.4.1</ecNumber>
    </submittedName>
</protein>
<keyword evidence="4" id="KW-1185">Reference proteome</keyword>
<dbReference type="HOGENOM" id="CLU_071415_3_0_6"/>
<dbReference type="Pfam" id="PF01451">
    <property type="entry name" value="LMWPc"/>
    <property type="match status" value="1"/>
</dbReference>
<evidence type="ECO:0000256" key="1">
    <source>
        <dbReference type="ARBA" id="ARBA00022849"/>
    </source>
</evidence>
<evidence type="ECO:0000313" key="3">
    <source>
        <dbReference type="EMBL" id="AFJ01828.1"/>
    </source>
</evidence>
<dbReference type="EC" id="1.20.4.1" evidence="3"/>
<dbReference type="STRING" id="754477.Q7C_657"/>
<dbReference type="InterPro" id="IPR036196">
    <property type="entry name" value="Ptyr_pPase_sf"/>
</dbReference>
<name>I1YFY5_METFJ</name>
<keyword evidence="3" id="KW-0560">Oxidoreductase</keyword>
<dbReference type="GO" id="GO:0008794">
    <property type="term" value="F:arsenate reductase (glutaredoxin) activity"/>
    <property type="evidence" value="ECO:0007669"/>
    <property type="project" value="UniProtKB-EC"/>
</dbReference>
<evidence type="ECO:0000313" key="4">
    <source>
        <dbReference type="Proteomes" id="UP000009145"/>
    </source>
</evidence>
<dbReference type="EMBL" id="CP003380">
    <property type="protein sequence ID" value="AFJ01828.1"/>
    <property type="molecule type" value="Genomic_DNA"/>
</dbReference>
<accession>I1YFY5</accession>
<organism evidence="3 4">
    <name type="scientific">Methylophaga frappieri (strain ATCC BAA-2434 / DSM 25690 / JAM7)</name>
    <dbReference type="NCBI Taxonomy" id="754477"/>
    <lineage>
        <taxon>Bacteria</taxon>
        <taxon>Pseudomonadati</taxon>
        <taxon>Pseudomonadota</taxon>
        <taxon>Gammaproteobacteria</taxon>
        <taxon>Thiotrichales</taxon>
        <taxon>Piscirickettsiaceae</taxon>
        <taxon>Methylophaga</taxon>
    </lineage>
</organism>
<evidence type="ECO:0000259" key="2">
    <source>
        <dbReference type="SMART" id="SM00226"/>
    </source>
</evidence>
<gene>
    <name evidence="3" type="ordered locus">Q7C_657</name>
</gene>
<dbReference type="SUPFAM" id="SSF52788">
    <property type="entry name" value="Phosphotyrosine protein phosphatases I"/>
    <property type="match status" value="1"/>
</dbReference>
<dbReference type="PATRIC" id="fig|754477.3.peg.649"/>
<keyword evidence="1" id="KW-0059">Arsenical resistance</keyword>
<dbReference type="KEGG" id="mec:Q7C_657"/>
<dbReference type="eggNOG" id="COG0394">
    <property type="taxonomic scope" value="Bacteria"/>
</dbReference>
<dbReference type="GO" id="GO:0046685">
    <property type="term" value="P:response to arsenic-containing substance"/>
    <property type="evidence" value="ECO:0007669"/>
    <property type="project" value="UniProtKB-KW"/>
</dbReference>
<dbReference type="AlphaFoldDB" id="I1YFY5"/>
<dbReference type="PANTHER" id="PTHR43428:SF1">
    <property type="entry name" value="ARSENATE REDUCTASE"/>
    <property type="match status" value="1"/>
</dbReference>
<dbReference type="Gene3D" id="3.40.50.2300">
    <property type="match status" value="1"/>
</dbReference>
<reference evidence="3 4" key="1">
    <citation type="journal article" date="2012" name="J. Bacteriol.">
        <title>Complete genome sequences of Methylophaga sp. strain JAM1 and Methylophaga sp. strain JAM7.</title>
        <authorList>
            <person name="Villeneuve C."/>
            <person name="Martineau C."/>
            <person name="Mauffrey F."/>
            <person name="Villemur R."/>
        </authorList>
    </citation>
    <scope>NUCLEOTIDE SEQUENCE [LARGE SCALE GENOMIC DNA]</scope>
    <source>
        <strain evidence="3 4">JAM7</strain>
    </source>
</reference>
<feature type="domain" description="Phosphotyrosine protein phosphatase I" evidence="2">
    <location>
        <begin position="1"/>
        <end position="118"/>
    </location>
</feature>